<organism evidence="1 2">
    <name type="scientific">Sesamum angolense</name>
    <dbReference type="NCBI Taxonomy" id="2727404"/>
    <lineage>
        <taxon>Eukaryota</taxon>
        <taxon>Viridiplantae</taxon>
        <taxon>Streptophyta</taxon>
        <taxon>Embryophyta</taxon>
        <taxon>Tracheophyta</taxon>
        <taxon>Spermatophyta</taxon>
        <taxon>Magnoliopsida</taxon>
        <taxon>eudicotyledons</taxon>
        <taxon>Gunneridae</taxon>
        <taxon>Pentapetalae</taxon>
        <taxon>asterids</taxon>
        <taxon>lamiids</taxon>
        <taxon>Lamiales</taxon>
        <taxon>Pedaliaceae</taxon>
        <taxon>Sesamum</taxon>
    </lineage>
</organism>
<keyword evidence="2" id="KW-1185">Reference proteome</keyword>
<name>A0AAE2BWY1_9LAMI</name>
<proteinExistence type="predicted"/>
<reference evidence="1" key="2">
    <citation type="journal article" date="2024" name="Plant">
        <title>Genomic evolution and insights into agronomic trait innovations of Sesamum species.</title>
        <authorList>
            <person name="Miao H."/>
            <person name="Wang L."/>
            <person name="Qu L."/>
            <person name="Liu H."/>
            <person name="Sun Y."/>
            <person name="Le M."/>
            <person name="Wang Q."/>
            <person name="Wei S."/>
            <person name="Zheng Y."/>
            <person name="Lin W."/>
            <person name="Duan Y."/>
            <person name="Cao H."/>
            <person name="Xiong S."/>
            <person name="Wang X."/>
            <person name="Wei L."/>
            <person name="Li C."/>
            <person name="Ma Q."/>
            <person name="Ju M."/>
            <person name="Zhao R."/>
            <person name="Li G."/>
            <person name="Mu C."/>
            <person name="Tian Q."/>
            <person name="Mei H."/>
            <person name="Zhang T."/>
            <person name="Gao T."/>
            <person name="Zhang H."/>
        </authorList>
    </citation>
    <scope>NUCLEOTIDE SEQUENCE</scope>
    <source>
        <strain evidence="1">K16</strain>
    </source>
</reference>
<comment type="caution">
    <text evidence="1">The sequence shown here is derived from an EMBL/GenBank/DDBJ whole genome shotgun (WGS) entry which is preliminary data.</text>
</comment>
<dbReference type="EMBL" id="JACGWL010000006">
    <property type="protein sequence ID" value="KAK4400475.1"/>
    <property type="molecule type" value="Genomic_DNA"/>
</dbReference>
<sequence>MTNVIQKQYEKLDNVGSILLRMKQVYVFMDRHIRYVATKAFFKAKMIKGSSLQERGVKVLSLMEKLKDLNVDLKNETYIDVILQSLPSSFDLLS</sequence>
<evidence type="ECO:0000313" key="2">
    <source>
        <dbReference type="Proteomes" id="UP001289374"/>
    </source>
</evidence>
<dbReference type="Proteomes" id="UP001289374">
    <property type="component" value="Unassembled WGS sequence"/>
</dbReference>
<gene>
    <name evidence="1" type="ORF">Sango_1153600</name>
</gene>
<accession>A0AAE2BWY1</accession>
<evidence type="ECO:0000313" key="1">
    <source>
        <dbReference type="EMBL" id="KAK4400475.1"/>
    </source>
</evidence>
<dbReference type="Pfam" id="PF14223">
    <property type="entry name" value="Retrotran_gag_2"/>
    <property type="match status" value="1"/>
</dbReference>
<protein>
    <submittedName>
        <fullName evidence="1">Uncharacterized protein</fullName>
    </submittedName>
</protein>
<dbReference type="AlphaFoldDB" id="A0AAE2BWY1"/>
<reference evidence="1" key="1">
    <citation type="submission" date="2020-06" db="EMBL/GenBank/DDBJ databases">
        <authorList>
            <person name="Li T."/>
            <person name="Hu X."/>
            <person name="Zhang T."/>
            <person name="Song X."/>
            <person name="Zhang H."/>
            <person name="Dai N."/>
            <person name="Sheng W."/>
            <person name="Hou X."/>
            <person name="Wei L."/>
        </authorList>
    </citation>
    <scope>NUCLEOTIDE SEQUENCE</scope>
    <source>
        <strain evidence="1">K16</strain>
        <tissue evidence="1">Leaf</tissue>
    </source>
</reference>